<dbReference type="RefSeq" id="WP_058265058.1">
    <property type="nucleotide sequence ID" value="NZ_FMYN01000002.1"/>
</dbReference>
<dbReference type="PANTHER" id="PTHR10357">
    <property type="entry name" value="ALPHA-AMYLASE FAMILY MEMBER"/>
    <property type="match status" value="1"/>
</dbReference>
<dbReference type="CDD" id="cd02857">
    <property type="entry name" value="E_set_CDase_PDE_N"/>
    <property type="match status" value="1"/>
</dbReference>
<dbReference type="Proteomes" id="UP000072605">
    <property type="component" value="Unassembled WGS sequence"/>
</dbReference>
<evidence type="ECO:0000259" key="3">
    <source>
        <dbReference type="SMART" id="SM00642"/>
    </source>
</evidence>
<dbReference type="Gene3D" id="2.60.40.10">
    <property type="entry name" value="Immunoglobulins"/>
    <property type="match status" value="1"/>
</dbReference>
<dbReference type="GO" id="GO:0004553">
    <property type="term" value="F:hydrolase activity, hydrolyzing O-glycosyl compounds"/>
    <property type="evidence" value="ECO:0007669"/>
    <property type="project" value="InterPro"/>
</dbReference>
<sequence>MFKEAVFHRAMSPFVYKYDERTIHIRLQTKKNDVDRVDLIWGDPYDWHTENPDAADWNFDPSKSNYWNTFETPMKRSGSDELYDYWFIDVVPPFRRLRYGFRLHDGSTSHVFTERGWFDEKPLDDTGYYFCVPFLNAVDVFTAPDWVQDTVWYQIFPDRFANGDTTNDPAGTLPWNSTAPTTTNLFGGDFQGVIDHIDYLVELGITGIYFCPIFLAKSNHKYDTIDYLEIDPQFGTKEKFKEMVDLLHAHGIRIMLDAVFNHAGFHHKAFADIREHGSRSTYKEWFHLRDFPLVTEPLPNYDTFAFVPEMPKFNTENDEVKSYLLHVARYWVEEFGIDGWRLDVANEVDHAFWRDFRQVVKEVNPDTYILGEIWHDSQEWLLGDQFDAVMNYPFTNAALNFFALDKTKASSYANDMSHVLFSNTMNVNEVTFNLIGSHDTPRALTRAGNNKQKLRLLLLSMLTFSGSPVIYYGDEIGLDGDQDPGCRKCMPWDPEEQDQELFAYTRHLLQLRKQHKTLANKGHISFVHANDETNTIIMRRMSPEGLYYIYFNNSDVPVSLTAPQAGRGLDLLTNTHQQTLDVSLPAYSGTIVQVL</sequence>
<accession>A0A0V8GG06</accession>
<dbReference type="SMART" id="SM00642">
    <property type="entry name" value="Aamy"/>
    <property type="match status" value="1"/>
</dbReference>
<dbReference type="Pfam" id="PF02903">
    <property type="entry name" value="Alpha-amylase_N"/>
    <property type="match status" value="1"/>
</dbReference>
<dbReference type="Gene3D" id="2.60.40.1180">
    <property type="entry name" value="Golgi alpha-mannosidase II"/>
    <property type="match status" value="1"/>
</dbReference>
<dbReference type="InterPro" id="IPR013780">
    <property type="entry name" value="Glyco_hydro_b"/>
</dbReference>
<dbReference type="EMBL" id="LNQL01000002">
    <property type="protein sequence ID" value="KSU49087.1"/>
    <property type="molecule type" value="Genomic_DNA"/>
</dbReference>
<proteinExistence type="predicted"/>
<organism evidence="4 6">
    <name type="scientific">Exiguobacterium indicum</name>
    <dbReference type="NCBI Taxonomy" id="296995"/>
    <lineage>
        <taxon>Bacteria</taxon>
        <taxon>Bacillati</taxon>
        <taxon>Bacillota</taxon>
        <taxon>Bacilli</taxon>
        <taxon>Bacillales</taxon>
        <taxon>Bacillales Family XII. Incertae Sedis</taxon>
        <taxon>Exiguobacterium</taxon>
    </lineage>
</organism>
<dbReference type="PANTHER" id="PTHR10357:SF210">
    <property type="entry name" value="MALTODEXTRIN GLUCOSIDASE"/>
    <property type="match status" value="1"/>
</dbReference>
<feature type="domain" description="Glycosyl hydrolase family 13 catalytic" evidence="3">
    <location>
        <begin position="154"/>
        <end position="512"/>
    </location>
</feature>
<dbReference type="SUPFAM" id="SSF51445">
    <property type="entry name" value="(Trans)glycosidases"/>
    <property type="match status" value="1"/>
</dbReference>
<dbReference type="Gene3D" id="3.20.20.80">
    <property type="entry name" value="Glycosidases"/>
    <property type="match status" value="1"/>
</dbReference>
<dbReference type="InterPro" id="IPR013783">
    <property type="entry name" value="Ig-like_fold"/>
</dbReference>
<evidence type="ECO:0000256" key="2">
    <source>
        <dbReference type="ARBA" id="ARBA00023295"/>
    </source>
</evidence>
<reference evidence="5 7" key="2">
    <citation type="journal article" date="2016" name="Front. Microbiol.">
        <title>Genomic Resource of Rice Seed Associated Bacteria.</title>
        <authorList>
            <person name="Midha S."/>
            <person name="Bansal K."/>
            <person name="Sharma S."/>
            <person name="Kumar N."/>
            <person name="Patil P.P."/>
            <person name="Chaudhry V."/>
            <person name="Patil P.B."/>
        </authorList>
    </citation>
    <scope>NUCLEOTIDE SEQUENCE [LARGE SCALE GENOMIC DNA]</scope>
    <source>
        <strain evidence="5 7">RSA11</strain>
    </source>
</reference>
<keyword evidence="1" id="KW-0378">Hydrolase</keyword>
<dbReference type="OrthoDB" id="9805159at2"/>
<evidence type="ECO:0000313" key="6">
    <source>
        <dbReference type="Proteomes" id="UP000053797"/>
    </source>
</evidence>
<evidence type="ECO:0000256" key="1">
    <source>
        <dbReference type="ARBA" id="ARBA00022801"/>
    </source>
</evidence>
<dbReference type="GO" id="GO:0005975">
    <property type="term" value="P:carbohydrate metabolic process"/>
    <property type="evidence" value="ECO:0007669"/>
    <property type="project" value="InterPro"/>
</dbReference>
<keyword evidence="2 4" id="KW-0326">Glycosidase</keyword>
<dbReference type="InterPro" id="IPR004185">
    <property type="entry name" value="Glyco_hydro_13_lg-like_dom"/>
</dbReference>
<reference evidence="4 6" key="1">
    <citation type="journal article" date="2015" name="Int. J. Syst. Evol. Microbiol.">
        <title>Exiguobacterium enclense sp. nov., isolated from sediment.</title>
        <authorList>
            <person name="Dastager S.G."/>
            <person name="Mawlankar R."/>
            <person name="Sonalkar V.V."/>
            <person name="Thorat M.N."/>
            <person name="Mual P."/>
            <person name="Verma A."/>
            <person name="Krishnamurthi S."/>
            <person name="Tang S.K."/>
            <person name="Li W.J."/>
        </authorList>
    </citation>
    <scope>NUCLEOTIDE SEQUENCE [LARGE SCALE GENOMIC DNA]</scope>
    <source>
        <strain evidence="4 6">NIO-1109</strain>
    </source>
</reference>
<evidence type="ECO:0000313" key="5">
    <source>
        <dbReference type="EMBL" id="KTR28650.1"/>
    </source>
</evidence>
<dbReference type="InterPro" id="IPR017853">
    <property type="entry name" value="GH"/>
</dbReference>
<dbReference type="EMBL" id="LDQV01000003">
    <property type="protein sequence ID" value="KTR28650.1"/>
    <property type="molecule type" value="Genomic_DNA"/>
</dbReference>
<comment type="caution">
    <text evidence="4">The sequence shown here is derived from an EMBL/GenBank/DDBJ whole genome shotgun (WGS) entry which is preliminary data.</text>
</comment>
<dbReference type="Gene3D" id="3.90.400.10">
    <property type="entry name" value="Oligo-1,6-glucosidase, Domain 2"/>
    <property type="match status" value="1"/>
</dbReference>
<dbReference type="InterPro" id="IPR006047">
    <property type="entry name" value="GH13_cat_dom"/>
</dbReference>
<evidence type="ECO:0000313" key="7">
    <source>
        <dbReference type="Proteomes" id="UP000072605"/>
    </source>
</evidence>
<dbReference type="SUPFAM" id="SSF51011">
    <property type="entry name" value="Glycosyl hydrolase domain"/>
    <property type="match status" value="1"/>
</dbReference>
<dbReference type="Proteomes" id="UP000053797">
    <property type="component" value="Unassembled WGS sequence"/>
</dbReference>
<dbReference type="AlphaFoldDB" id="A0A0V8GG06"/>
<protein>
    <submittedName>
        <fullName evidence="4">Alpha-glycosidase</fullName>
    </submittedName>
    <submittedName>
        <fullName evidence="5">Cyclomaltodextrinase</fullName>
    </submittedName>
</protein>
<evidence type="ECO:0000313" key="4">
    <source>
        <dbReference type="EMBL" id="KSU49087.1"/>
    </source>
</evidence>
<gene>
    <name evidence="4" type="ORF">AS033_06835</name>
    <name evidence="5" type="ORF">RSA11_00835</name>
</gene>
<name>A0A0V8GG06_9BACL</name>
<dbReference type="Pfam" id="PF00128">
    <property type="entry name" value="Alpha-amylase"/>
    <property type="match status" value="1"/>
</dbReference>
<dbReference type="CDD" id="cd11338">
    <property type="entry name" value="AmyAc_CMD"/>
    <property type="match status" value="1"/>
</dbReference>
<dbReference type="InterPro" id="IPR045857">
    <property type="entry name" value="O16G_dom_2"/>
</dbReference>